<feature type="region of interest" description="Disordered" evidence="1">
    <location>
        <begin position="61"/>
        <end position="152"/>
    </location>
</feature>
<protein>
    <submittedName>
        <fullName evidence="2">Uncharacterized protein</fullName>
    </submittedName>
</protein>
<dbReference type="EMBL" id="CAJVRC010000898">
    <property type="protein sequence ID" value="CAG8909246.1"/>
    <property type="molecule type" value="Genomic_DNA"/>
</dbReference>
<sequence length="152" mass="16112">MSPSIKLDAKLAELKMADVRLLILGTLCHDGKIDCEKLGALAGMKKTSANTNYWRAKNRLSQILDGKEESPTQTTDSKPENSNTAAKKTPAGTKRGAAKDAPAKKADSAPKRRKAAPKAASKPADESAQPEESAQAEETNDNGLADTAHLTE</sequence>
<keyword evidence="3" id="KW-1185">Reference proteome</keyword>
<gene>
    <name evidence="2" type="ORF">PEGY_LOCUS10036</name>
</gene>
<evidence type="ECO:0000313" key="3">
    <source>
        <dbReference type="Proteomes" id="UP001154252"/>
    </source>
</evidence>
<dbReference type="OrthoDB" id="4363403at2759"/>
<feature type="compositionally biased region" description="Low complexity" evidence="1">
    <location>
        <begin position="117"/>
        <end position="133"/>
    </location>
</feature>
<organism evidence="2 3">
    <name type="scientific">Penicillium egyptiacum</name>
    <dbReference type="NCBI Taxonomy" id="1303716"/>
    <lineage>
        <taxon>Eukaryota</taxon>
        <taxon>Fungi</taxon>
        <taxon>Dikarya</taxon>
        <taxon>Ascomycota</taxon>
        <taxon>Pezizomycotina</taxon>
        <taxon>Eurotiomycetes</taxon>
        <taxon>Eurotiomycetidae</taxon>
        <taxon>Eurotiales</taxon>
        <taxon>Aspergillaceae</taxon>
        <taxon>Penicillium</taxon>
    </lineage>
</organism>
<dbReference type="AlphaFoldDB" id="A0A9W4KI61"/>
<dbReference type="Proteomes" id="UP001154252">
    <property type="component" value="Unassembled WGS sequence"/>
</dbReference>
<evidence type="ECO:0000313" key="2">
    <source>
        <dbReference type="EMBL" id="CAG8909246.1"/>
    </source>
</evidence>
<proteinExistence type="predicted"/>
<reference evidence="2" key="1">
    <citation type="submission" date="2021-07" db="EMBL/GenBank/DDBJ databases">
        <authorList>
            <person name="Branca A.L. A."/>
        </authorList>
    </citation>
    <scope>NUCLEOTIDE SEQUENCE</scope>
</reference>
<feature type="compositionally biased region" description="Basic and acidic residues" evidence="1">
    <location>
        <begin position="97"/>
        <end position="110"/>
    </location>
</feature>
<comment type="caution">
    <text evidence="2">The sequence shown here is derived from an EMBL/GenBank/DDBJ whole genome shotgun (WGS) entry which is preliminary data.</text>
</comment>
<name>A0A9W4KI61_9EURO</name>
<accession>A0A9W4KI61</accession>
<evidence type="ECO:0000256" key="1">
    <source>
        <dbReference type="SAM" id="MobiDB-lite"/>
    </source>
</evidence>
<feature type="compositionally biased region" description="Polar residues" evidence="1">
    <location>
        <begin position="71"/>
        <end position="86"/>
    </location>
</feature>